<dbReference type="Proteomes" id="UP000286848">
    <property type="component" value="Unassembled WGS sequence"/>
</dbReference>
<proteinExistence type="predicted"/>
<sequence length="58" mass="6559">MLQVIGLGLFFLIVLASVLNAVDDFAVYSKLKQKNNLSFSAWRKAATYKDIFLPDRAH</sequence>
<dbReference type="RefSeq" id="WP_158609162.1">
    <property type="nucleotide sequence ID" value="NZ_BFFP01000001.1"/>
</dbReference>
<dbReference type="OrthoDB" id="9966306at2"/>
<dbReference type="AlphaFoldDB" id="A0A401IQ03"/>
<protein>
    <submittedName>
        <fullName evidence="1">Uncharacterized protein</fullName>
    </submittedName>
</protein>
<keyword evidence="2" id="KW-1185">Reference proteome</keyword>
<evidence type="ECO:0000313" key="2">
    <source>
        <dbReference type="Proteomes" id="UP000286848"/>
    </source>
</evidence>
<reference evidence="1 2" key="1">
    <citation type="journal article" date="2019" name="Int. J. Syst. Evol. Microbiol.">
        <title>Lactobacillus salitolerans sp. nov., a novel lactic acid bacterium isolated from spent mushroom substrates.</title>
        <authorList>
            <person name="Tohno M."/>
            <person name="Tanizawa Y."/>
            <person name="Kojima Y."/>
            <person name="Sakamoto M."/>
            <person name="Nakamura Y."/>
            <person name="Ohkuma M."/>
            <person name="Kobayashi H."/>
        </authorList>
    </citation>
    <scope>NUCLEOTIDE SEQUENCE [LARGE SCALE GENOMIC DNA]</scope>
    <source>
        <strain evidence="1 2">YK43</strain>
    </source>
</reference>
<comment type="caution">
    <text evidence="1">The sequence shown here is derived from an EMBL/GenBank/DDBJ whole genome shotgun (WGS) entry which is preliminary data.</text>
</comment>
<accession>A0A401IQ03</accession>
<name>A0A401IQ03_9LACO</name>
<evidence type="ECO:0000313" key="1">
    <source>
        <dbReference type="EMBL" id="GBG93618.1"/>
    </source>
</evidence>
<dbReference type="EMBL" id="BFFP01000001">
    <property type="protein sequence ID" value="GBG93618.1"/>
    <property type="molecule type" value="Genomic_DNA"/>
</dbReference>
<gene>
    <name evidence="1" type="ORF">LFYK43_00770</name>
</gene>
<organism evidence="1 2">
    <name type="scientific">Ligilactobacillus salitolerans</name>
    <dbReference type="NCBI Taxonomy" id="1808352"/>
    <lineage>
        <taxon>Bacteria</taxon>
        <taxon>Bacillati</taxon>
        <taxon>Bacillota</taxon>
        <taxon>Bacilli</taxon>
        <taxon>Lactobacillales</taxon>
        <taxon>Lactobacillaceae</taxon>
        <taxon>Ligilactobacillus</taxon>
    </lineage>
</organism>